<comment type="caution">
    <text evidence="2">The sequence shown here is derived from an EMBL/GenBank/DDBJ whole genome shotgun (WGS) entry which is preliminary data.</text>
</comment>
<evidence type="ECO:0000313" key="2">
    <source>
        <dbReference type="EMBL" id="KAK0616701.1"/>
    </source>
</evidence>
<evidence type="ECO:0000256" key="1">
    <source>
        <dbReference type="SAM" id="MobiDB-lite"/>
    </source>
</evidence>
<dbReference type="EMBL" id="JAULSU010000005">
    <property type="protein sequence ID" value="KAK0616701.1"/>
    <property type="molecule type" value="Genomic_DNA"/>
</dbReference>
<sequence length="382" mass="42656">MSKLSSPQPKKIRGINSLPSEILVQIAENLVPEPVTRGLHDTTPLRTSSDPKWNNFFARQKDLKNLCLVNRQFNEVASPIGFPQYLAVATVHPLLTFRMDSGERWALRDELARTLDASLPECRDCLFIQRKTVIFDMNDLFAFNAVESWALFGHGKSHLTNIKGFDIAATQDVRDDGDSTTLGTYTLWAKLILVTRHVSPKSFRLLLRAPTRTTAWLFAWRLAEVRVILRQAKRMMKMEEPTISMEGLFGPITQLSPIFGVAGFLEVDDDTGIWYNTEPAESNQPVPPETIETAVSALPASARTLTIMDWFDQYSNPEKLLPIQAMDPDDNGQGQLDSGEGHDENQTGAAQRLEALYEALMAALGKLAPVLAKDTKAKTVIF</sequence>
<protein>
    <submittedName>
        <fullName evidence="2">Uncharacterized protein</fullName>
    </submittedName>
</protein>
<feature type="region of interest" description="Disordered" evidence="1">
    <location>
        <begin position="322"/>
        <end position="347"/>
    </location>
</feature>
<evidence type="ECO:0000313" key="3">
    <source>
        <dbReference type="Proteomes" id="UP001175000"/>
    </source>
</evidence>
<organism evidence="2 3">
    <name type="scientific">Immersiella caudata</name>
    <dbReference type="NCBI Taxonomy" id="314043"/>
    <lineage>
        <taxon>Eukaryota</taxon>
        <taxon>Fungi</taxon>
        <taxon>Dikarya</taxon>
        <taxon>Ascomycota</taxon>
        <taxon>Pezizomycotina</taxon>
        <taxon>Sordariomycetes</taxon>
        <taxon>Sordariomycetidae</taxon>
        <taxon>Sordariales</taxon>
        <taxon>Lasiosphaeriaceae</taxon>
        <taxon>Immersiella</taxon>
    </lineage>
</organism>
<gene>
    <name evidence="2" type="ORF">B0T14DRAFT_604928</name>
</gene>
<dbReference type="Proteomes" id="UP001175000">
    <property type="component" value="Unassembled WGS sequence"/>
</dbReference>
<accession>A0AA40BWX3</accession>
<name>A0AA40BWX3_9PEZI</name>
<dbReference type="AlphaFoldDB" id="A0AA40BWX3"/>
<proteinExistence type="predicted"/>
<reference evidence="2" key="1">
    <citation type="submission" date="2023-06" db="EMBL/GenBank/DDBJ databases">
        <title>Genome-scale phylogeny and comparative genomics of the fungal order Sordariales.</title>
        <authorList>
            <consortium name="Lawrence Berkeley National Laboratory"/>
            <person name="Hensen N."/>
            <person name="Bonometti L."/>
            <person name="Westerberg I."/>
            <person name="Brannstrom I.O."/>
            <person name="Guillou S."/>
            <person name="Cros-Aarteil S."/>
            <person name="Calhoun S."/>
            <person name="Haridas S."/>
            <person name="Kuo A."/>
            <person name="Mondo S."/>
            <person name="Pangilinan J."/>
            <person name="Riley R."/>
            <person name="Labutti K."/>
            <person name="Andreopoulos B."/>
            <person name="Lipzen A."/>
            <person name="Chen C."/>
            <person name="Yanf M."/>
            <person name="Daum C."/>
            <person name="Ng V."/>
            <person name="Clum A."/>
            <person name="Steindorff A."/>
            <person name="Ohm R."/>
            <person name="Martin F."/>
            <person name="Silar P."/>
            <person name="Natvig D."/>
            <person name="Lalanne C."/>
            <person name="Gautier V."/>
            <person name="Ament-Velasquez S.L."/>
            <person name="Kruys A."/>
            <person name="Hutchinson M.I."/>
            <person name="Powell A.J."/>
            <person name="Barry K."/>
            <person name="Miller A.N."/>
            <person name="Grigoriev I.V."/>
            <person name="Debuchy R."/>
            <person name="Gladieux P."/>
            <person name="Thoren M.H."/>
            <person name="Johannesson H."/>
        </authorList>
    </citation>
    <scope>NUCLEOTIDE SEQUENCE</scope>
    <source>
        <strain evidence="2">CBS 606.72</strain>
    </source>
</reference>
<keyword evidence="3" id="KW-1185">Reference proteome</keyword>